<evidence type="ECO:0000313" key="4">
    <source>
        <dbReference type="EMBL" id="MBP2360289.1"/>
    </source>
</evidence>
<dbReference type="RefSeq" id="WP_056793141.1">
    <property type="nucleotide sequence ID" value="NZ_BMWJ01000004.1"/>
</dbReference>
<accession>A0ABS4V8Q2</accession>
<dbReference type="Pfam" id="PF17940">
    <property type="entry name" value="TetR_C_31"/>
    <property type="match status" value="1"/>
</dbReference>
<sequence length="196" mass="21643">MARNPERRTALVDAAIEVLAHEGARGLTFRAVDSRAGVPLGTASNYFTNRDDLFMQAGARINHRMTPDATEVEQVMLPAPSRELVTSLMHWLVQRMADDRVGYLAMLELRLEATRRPALRTRLTETVRAEFDQSGAFYSEAGLPGDADTFLVLHLAMTGLLLEHLTLPDMLSDTALDRLVDIVVTALVPPHEPDGP</sequence>
<evidence type="ECO:0000256" key="1">
    <source>
        <dbReference type="ARBA" id="ARBA00023125"/>
    </source>
</evidence>
<protein>
    <submittedName>
        <fullName evidence="4">AcrR family transcriptional regulator</fullName>
    </submittedName>
</protein>
<feature type="domain" description="HTH tetR-type" evidence="3">
    <location>
        <begin position="5"/>
        <end position="65"/>
    </location>
</feature>
<dbReference type="SUPFAM" id="SSF48498">
    <property type="entry name" value="Tetracyclin repressor-like, C-terminal domain"/>
    <property type="match status" value="1"/>
</dbReference>
<evidence type="ECO:0000256" key="2">
    <source>
        <dbReference type="PROSITE-ProRule" id="PRU00335"/>
    </source>
</evidence>
<name>A0ABS4V8Q2_9ACTN</name>
<keyword evidence="5" id="KW-1185">Reference proteome</keyword>
<dbReference type="InterPro" id="IPR041583">
    <property type="entry name" value="TetR_C_31"/>
</dbReference>
<dbReference type="SUPFAM" id="SSF46689">
    <property type="entry name" value="Homeodomain-like"/>
    <property type="match status" value="1"/>
</dbReference>
<dbReference type="EMBL" id="JAGINS010000001">
    <property type="protein sequence ID" value="MBP2360289.1"/>
    <property type="molecule type" value="Genomic_DNA"/>
</dbReference>
<dbReference type="InterPro" id="IPR009057">
    <property type="entry name" value="Homeodomain-like_sf"/>
</dbReference>
<dbReference type="Pfam" id="PF00440">
    <property type="entry name" value="TetR_N"/>
    <property type="match status" value="1"/>
</dbReference>
<proteinExistence type="predicted"/>
<dbReference type="PANTHER" id="PTHR30055">
    <property type="entry name" value="HTH-TYPE TRANSCRIPTIONAL REGULATOR RUTR"/>
    <property type="match status" value="1"/>
</dbReference>
<evidence type="ECO:0000313" key="5">
    <source>
        <dbReference type="Proteomes" id="UP001519311"/>
    </source>
</evidence>
<organism evidence="4 5">
    <name type="scientific">Streptomyces clavifer</name>
    <dbReference type="NCBI Taxonomy" id="68188"/>
    <lineage>
        <taxon>Bacteria</taxon>
        <taxon>Bacillati</taxon>
        <taxon>Actinomycetota</taxon>
        <taxon>Actinomycetes</taxon>
        <taxon>Kitasatosporales</taxon>
        <taxon>Streptomycetaceae</taxon>
        <taxon>Streptomyces</taxon>
    </lineage>
</organism>
<dbReference type="GeneID" id="97343619"/>
<dbReference type="InterPro" id="IPR001647">
    <property type="entry name" value="HTH_TetR"/>
</dbReference>
<gene>
    <name evidence="4" type="ORF">JOF59_002689</name>
</gene>
<dbReference type="PROSITE" id="PS50977">
    <property type="entry name" value="HTH_TETR_2"/>
    <property type="match status" value="1"/>
</dbReference>
<evidence type="ECO:0000259" key="3">
    <source>
        <dbReference type="PROSITE" id="PS50977"/>
    </source>
</evidence>
<feature type="DNA-binding region" description="H-T-H motif" evidence="2">
    <location>
        <begin position="28"/>
        <end position="47"/>
    </location>
</feature>
<dbReference type="InterPro" id="IPR036271">
    <property type="entry name" value="Tet_transcr_reg_TetR-rel_C_sf"/>
</dbReference>
<comment type="caution">
    <text evidence="4">The sequence shown here is derived from an EMBL/GenBank/DDBJ whole genome shotgun (WGS) entry which is preliminary data.</text>
</comment>
<dbReference type="Proteomes" id="UP001519311">
    <property type="component" value="Unassembled WGS sequence"/>
</dbReference>
<reference evidence="4 5" key="1">
    <citation type="submission" date="2021-03" db="EMBL/GenBank/DDBJ databases">
        <title>Sequencing the genomes of 1000 actinobacteria strains.</title>
        <authorList>
            <person name="Klenk H.-P."/>
        </authorList>
    </citation>
    <scope>NUCLEOTIDE SEQUENCE [LARGE SCALE GENOMIC DNA]</scope>
    <source>
        <strain evidence="4 5">DSM 40843</strain>
    </source>
</reference>
<dbReference type="PANTHER" id="PTHR30055:SF231">
    <property type="entry name" value="TRANSCRIPTIONAL REGULATORY PROTEIN (PROBABLY DEOR-FAMILY)-RELATED"/>
    <property type="match status" value="1"/>
</dbReference>
<dbReference type="Gene3D" id="1.10.357.10">
    <property type="entry name" value="Tetracycline Repressor, domain 2"/>
    <property type="match status" value="1"/>
</dbReference>
<keyword evidence="1 2" id="KW-0238">DNA-binding</keyword>
<dbReference type="InterPro" id="IPR050109">
    <property type="entry name" value="HTH-type_TetR-like_transc_reg"/>
</dbReference>